<name>A0A1F7YC83_9BACT</name>
<protein>
    <submittedName>
        <fullName evidence="1">Uncharacterized protein</fullName>
    </submittedName>
</protein>
<dbReference type="AlphaFoldDB" id="A0A1F7YC83"/>
<organism evidence="1 2">
    <name type="scientific">Candidatus Woesebacteria bacterium RIFCSPHIGHO2_01_FULL_39_28</name>
    <dbReference type="NCBI Taxonomy" id="1802496"/>
    <lineage>
        <taxon>Bacteria</taxon>
        <taxon>Candidatus Woeseibacteriota</taxon>
    </lineage>
</organism>
<dbReference type="SUPFAM" id="SSF55729">
    <property type="entry name" value="Acyl-CoA N-acyltransferases (Nat)"/>
    <property type="match status" value="1"/>
</dbReference>
<reference evidence="1 2" key="1">
    <citation type="journal article" date="2016" name="Nat. Commun.">
        <title>Thousands of microbial genomes shed light on interconnected biogeochemical processes in an aquifer system.</title>
        <authorList>
            <person name="Anantharaman K."/>
            <person name="Brown C.T."/>
            <person name="Hug L.A."/>
            <person name="Sharon I."/>
            <person name="Castelle C.J."/>
            <person name="Probst A.J."/>
            <person name="Thomas B.C."/>
            <person name="Singh A."/>
            <person name="Wilkins M.J."/>
            <person name="Karaoz U."/>
            <person name="Brodie E.L."/>
            <person name="Williams K.H."/>
            <person name="Hubbard S.S."/>
            <person name="Banfield J.F."/>
        </authorList>
    </citation>
    <scope>NUCLEOTIDE SEQUENCE [LARGE SCALE GENOMIC DNA]</scope>
</reference>
<dbReference type="Proteomes" id="UP000178851">
    <property type="component" value="Unassembled WGS sequence"/>
</dbReference>
<accession>A0A1F7YC83</accession>
<dbReference type="Gene3D" id="3.40.630.30">
    <property type="match status" value="1"/>
</dbReference>
<gene>
    <name evidence="1" type="ORF">A2627_03000</name>
</gene>
<dbReference type="InterPro" id="IPR016181">
    <property type="entry name" value="Acyl_CoA_acyltransferase"/>
</dbReference>
<evidence type="ECO:0000313" key="2">
    <source>
        <dbReference type="Proteomes" id="UP000178851"/>
    </source>
</evidence>
<dbReference type="CDD" id="cd04301">
    <property type="entry name" value="NAT_SF"/>
    <property type="match status" value="1"/>
</dbReference>
<sequence>MRFIYSEGSNNYSNYLFPYQVLLLKEESDLINNIYEKGFLPVRSIKNLFYLARSCRVNLEKFRLSSENRRILRKNQNVKLEIIPLAKFDVNKRENREIIDIFTKRKFLSKQFTHYGIRRIFLDNGNYNFVIGFVKDNKKIGLVAICLDESIIHYAHPFYRENRLGMLMMTRIVDWAKNNQKKYVYLGTCYGKNSLYKVQFEGFEFFDGISWSGDLEKLKYLVENDSQAKSSHLFQDSTYLKKFYAEDKLGRLIKKLQNEKS</sequence>
<comment type="caution">
    <text evidence="1">The sequence shown here is derived from an EMBL/GenBank/DDBJ whole genome shotgun (WGS) entry which is preliminary data.</text>
</comment>
<dbReference type="EMBL" id="MGGI01000025">
    <property type="protein sequence ID" value="OGM24911.1"/>
    <property type="molecule type" value="Genomic_DNA"/>
</dbReference>
<proteinExistence type="predicted"/>
<evidence type="ECO:0000313" key="1">
    <source>
        <dbReference type="EMBL" id="OGM24911.1"/>
    </source>
</evidence>